<sequence length="112" mass="13034">MEEYQASVIMSIIPCTYQHMNESTKVLIPGLFEFCRVIFPEFQLLSISDKWLLIRNYEKTFHTIDGAMRMLRRFGKGSAKFFATYTTYLSVDLADHFFSDYPDKSHASQAAK</sequence>
<evidence type="ECO:0000256" key="2">
    <source>
        <dbReference type="ARBA" id="ARBA00023163"/>
    </source>
</evidence>
<evidence type="ECO:0000256" key="1">
    <source>
        <dbReference type="ARBA" id="ARBA00023015"/>
    </source>
</evidence>
<dbReference type="GO" id="GO:0005634">
    <property type="term" value="C:nucleus"/>
    <property type="evidence" value="ECO:0007669"/>
    <property type="project" value="TreeGrafter"/>
</dbReference>
<keyword evidence="2" id="KW-0804">Transcription</keyword>
<comment type="caution">
    <text evidence="4">The sequence shown here is derived from an EMBL/GenBank/DDBJ whole genome shotgun (WGS) entry which is preliminary data.</text>
</comment>
<evidence type="ECO:0000313" key="4">
    <source>
        <dbReference type="EMBL" id="GMS86879.1"/>
    </source>
</evidence>
<dbReference type="PANTHER" id="PTHR46011:SF6">
    <property type="entry name" value="HIGH ZINC ACTIVATED NUCLEAR RECEPTOR PROTEIN"/>
    <property type="match status" value="1"/>
</dbReference>
<dbReference type="Proteomes" id="UP001432027">
    <property type="component" value="Unassembled WGS sequence"/>
</dbReference>
<organism evidence="4 5">
    <name type="scientific">Pristionchus entomophagus</name>
    <dbReference type="NCBI Taxonomy" id="358040"/>
    <lineage>
        <taxon>Eukaryota</taxon>
        <taxon>Metazoa</taxon>
        <taxon>Ecdysozoa</taxon>
        <taxon>Nematoda</taxon>
        <taxon>Chromadorea</taxon>
        <taxon>Rhabditida</taxon>
        <taxon>Rhabditina</taxon>
        <taxon>Diplogasteromorpha</taxon>
        <taxon>Diplogasteroidea</taxon>
        <taxon>Neodiplogasteridae</taxon>
        <taxon>Pristionchus</taxon>
    </lineage>
</organism>
<feature type="non-terminal residue" evidence="4">
    <location>
        <position position="112"/>
    </location>
</feature>
<reference evidence="4" key="1">
    <citation type="submission" date="2023-10" db="EMBL/GenBank/DDBJ databases">
        <title>Genome assembly of Pristionchus species.</title>
        <authorList>
            <person name="Yoshida K."/>
            <person name="Sommer R.J."/>
        </authorList>
    </citation>
    <scope>NUCLEOTIDE SEQUENCE</scope>
    <source>
        <strain evidence="4">RS0144</strain>
    </source>
</reference>
<protein>
    <submittedName>
        <fullName evidence="4">Uncharacterized protein</fullName>
    </submittedName>
</protein>
<evidence type="ECO:0000256" key="3">
    <source>
        <dbReference type="ARBA" id="ARBA00023170"/>
    </source>
</evidence>
<dbReference type="EMBL" id="BTSX01000002">
    <property type="protein sequence ID" value="GMS86879.1"/>
    <property type="molecule type" value="Genomic_DNA"/>
</dbReference>
<evidence type="ECO:0000313" key="5">
    <source>
        <dbReference type="Proteomes" id="UP001432027"/>
    </source>
</evidence>
<proteinExistence type="predicted"/>
<keyword evidence="3" id="KW-0675">Receptor</keyword>
<keyword evidence="1" id="KW-0805">Transcription regulation</keyword>
<keyword evidence="5" id="KW-1185">Reference proteome</keyword>
<dbReference type="PANTHER" id="PTHR46011">
    <property type="entry name" value="NUCLEAR HORMONE RECEPTOR FAMILY MEMBER NHR-86-RELATED"/>
    <property type="match status" value="1"/>
</dbReference>
<dbReference type="AlphaFoldDB" id="A0AAV5SZX6"/>
<name>A0AAV5SZX6_9BILA</name>
<gene>
    <name evidence="4" type="ORF">PENTCL1PPCAC_9054</name>
</gene>
<dbReference type="SUPFAM" id="SSF48508">
    <property type="entry name" value="Nuclear receptor ligand-binding domain"/>
    <property type="match status" value="1"/>
</dbReference>
<dbReference type="GO" id="GO:0003700">
    <property type="term" value="F:DNA-binding transcription factor activity"/>
    <property type="evidence" value="ECO:0007669"/>
    <property type="project" value="TreeGrafter"/>
</dbReference>
<dbReference type="InterPro" id="IPR035500">
    <property type="entry name" value="NHR-like_dom_sf"/>
</dbReference>
<accession>A0AAV5SZX6</accession>